<dbReference type="CDD" id="cd01949">
    <property type="entry name" value="GGDEF"/>
    <property type="match status" value="1"/>
</dbReference>
<dbReference type="Proteomes" id="UP000236751">
    <property type="component" value="Unassembled WGS sequence"/>
</dbReference>
<proteinExistence type="predicted"/>
<evidence type="ECO:0000313" key="4">
    <source>
        <dbReference type="Proteomes" id="UP000236751"/>
    </source>
</evidence>
<dbReference type="SMART" id="SM00267">
    <property type="entry name" value="GGDEF"/>
    <property type="match status" value="1"/>
</dbReference>
<evidence type="ECO:0000259" key="1">
    <source>
        <dbReference type="PROSITE" id="PS50883"/>
    </source>
</evidence>
<dbReference type="SUPFAM" id="SSF141868">
    <property type="entry name" value="EAL domain-like"/>
    <property type="match status" value="1"/>
</dbReference>
<dbReference type="PROSITE" id="PS50883">
    <property type="entry name" value="EAL"/>
    <property type="match status" value="1"/>
</dbReference>
<dbReference type="SMART" id="SM00052">
    <property type="entry name" value="EAL"/>
    <property type="match status" value="1"/>
</dbReference>
<dbReference type="InterPro" id="IPR035919">
    <property type="entry name" value="EAL_sf"/>
</dbReference>
<dbReference type="AlphaFoldDB" id="A0A1H5YFB8"/>
<dbReference type="PANTHER" id="PTHR44757:SF2">
    <property type="entry name" value="BIOFILM ARCHITECTURE MAINTENANCE PROTEIN MBAA"/>
    <property type="match status" value="1"/>
</dbReference>
<accession>A0A1H5YFB8</accession>
<dbReference type="RefSeq" id="WP_146063235.1">
    <property type="nucleotide sequence ID" value="NZ_FNVK01000071.1"/>
</dbReference>
<dbReference type="CDD" id="cd01948">
    <property type="entry name" value="EAL"/>
    <property type="match status" value="1"/>
</dbReference>
<dbReference type="Gene3D" id="3.20.20.450">
    <property type="entry name" value="EAL domain"/>
    <property type="match status" value="1"/>
</dbReference>
<dbReference type="EMBL" id="FNVK01000071">
    <property type="protein sequence ID" value="SEG22664.1"/>
    <property type="molecule type" value="Genomic_DNA"/>
</dbReference>
<dbReference type="Gene3D" id="3.30.70.270">
    <property type="match status" value="1"/>
</dbReference>
<dbReference type="InterPro" id="IPR043128">
    <property type="entry name" value="Rev_trsase/Diguanyl_cyclase"/>
</dbReference>
<name>A0A1H5YFB8_NITMU</name>
<organism evidence="3 4">
    <name type="scientific">Nitrosospira multiformis (strain ATCC 25196 / NCIMB 11849 / C 71)</name>
    <dbReference type="NCBI Taxonomy" id="323848"/>
    <lineage>
        <taxon>Bacteria</taxon>
        <taxon>Pseudomonadati</taxon>
        <taxon>Pseudomonadota</taxon>
        <taxon>Betaproteobacteria</taxon>
        <taxon>Nitrosomonadales</taxon>
        <taxon>Nitrosomonadaceae</taxon>
        <taxon>Nitrosospira</taxon>
    </lineage>
</organism>
<dbReference type="NCBIfam" id="TIGR00254">
    <property type="entry name" value="GGDEF"/>
    <property type="match status" value="1"/>
</dbReference>
<reference evidence="3 4" key="1">
    <citation type="submission" date="2016-10" db="EMBL/GenBank/DDBJ databases">
        <authorList>
            <person name="de Groot N.N."/>
        </authorList>
    </citation>
    <scope>NUCLEOTIDE SEQUENCE [LARGE SCALE GENOMIC DNA]</scope>
    <source>
        <strain evidence="3 4">Nl13</strain>
    </source>
</reference>
<dbReference type="Pfam" id="PF00990">
    <property type="entry name" value="GGDEF"/>
    <property type="match status" value="1"/>
</dbReference>
<gene>
    <name evidence="3" type="ORF">SAMN05216403_1711</name>
</gene>
<protein>
    <submittedName>
        <fullName evidence="3">Diguanylate cyclase (GGDEF) domain-containing protein</fullName>
    </submittedName>
</protein>
<feature type="domain" description="EAL" evidence="1">
    <location>
        <begin position="165"/>
        <end position="363"/>
    </location>
</feature>
<evidence type="ECO:0000259" key="2">
    <source>
        <dbReference type="PROSITE" id="PS50887"/>
    </source>
</evidence>
<dbReference type="InterPro" id="IPR052155">
    <property type="entry name" value="Biofilm_reg_signaling"/>
</dbReference>
<feature type="non-terminal residue" evidence="3">
    <location>
        <position position="1"/>
    </location>
</feature>
<dbReference type="InterPro" id="IPR029787">
    <property type="entry name" value="Nucleotide_cyclase"/>
</dbReference>
<evidence type="ECO:0000313" key="3">
    <source>
        <dbReference type="EMBL" id="SEG22664.1"/>
    </source>
</evidence>
<feature type="non-terminal residue" evidence="3">
    <location>
        <position position="363"/>
    </location>
</feature>
<dbReference type="Pfam" id="PF00563">
    <property type="entry name" value="EAL"/>
    <property type="match status" value="1"/>
</dbReference>
<dbReference type="InterPro" id="IPR000160">
    <property type="entry name" value="GGDEF_dom"/>
</dbReference>
<dbReference type="SUPFAM" id="SSF55073">
    <property type="entry name" value="Nucleotide cyclase"/>
    <property type="match status" value="1"/>
</dbReference>
<dbReference type="InterPro" id="IPR001633">
    <property type="entry name" value="EAL_dom"/>
</dbReference>
<dbReference type="PANTHER" id="PTHR44757">
    <property type="entry name" value="DIGUANYLATE CYCLASE DGCP"/>
    <property type="match status" value="1"/>
</dbReference>
<dbReference type="PROSITE" id="PS50887">
    <property type="entry name" value="GGDEF"/>
    <property type="match status" value="1"/>
</dbReference>
<feature type="domain" description="GGDEF" evidence="2">
    <location>
        <begin position="23"/>
        <end position="156"/>
    </location>
</feature>
<sequence length="363" mass="40609">LPNRALFTDRMRIAIENASRYAFRLALLFVDLDRFKLINDSLGHAIGDKLLRAVAERMQSTVRQADTVSRLGGDEFVVLLGRIHTATEAARVAEKLIAVLSQPYQIEQHELLLTASVGISIYPDSGKDVNSLMRNADVSMYSAKGQGRNRYQFYSEDLTSGADERLRLEYDLRSALARDEIFPVYQPQLELATGRVVGVEALMRWKHPERGLVSPASFIPVAEDSGLILSLGEHILRESCLQARQWHEQQGFEGTIAVNVSAVQFRQNDFTDVVLRALADSGLSPECLELELTESVVMHGVESATQKMCFLESRGIKLAIDDFGTGYSSLSYLRQFAIDRLKIDRSFVRDLPQDTDAKAIIRA</sequence>